<reference evidence="2 3" key="1">
    <citation type="journal article" date="2015" name="Genome Biol. Evol.">
        <title>Comparative Genomics of a Bacterivorous Green Alga Reveals Evolutionary Causalities and Consequences of Phago-Mixotrophic Mode of Nutrition.</title>
        <authorList>
            <person name="Burns J.A."/>
            <person name="Paasch A."/>
            <person name="Narechania A."/>
            <person name="Kim E."/>
        </authorList>
    </citation>
    <scope>NUCLEOTIDE SEQUENCE [LARGE SCALE GENOMIC DNA]</scope>
    <source>
        <strain evidence="2 3">PLY_AMNH</strain>
    </source>
</reference>
<accession>A0AAE0C6D2</accession>
<sequence length="229" mass="25591">MGTKRPRNGCSVASTSSEPKDAFRLDSGSVTLRETANALRHDDGERSKILKSVSDGTFKENYVPVPLFAEKDGEASALTAQVEVQNATIERLVTSLTLEVSRLRSMVSDLNGQHCQLKGQIARLNGQNAQKDKEFVEQNVQLAYLTSQVSEQNIKIVENNLTLIKQQGRLDELTSAKAAKEHKRNGEILKFDMELKEVKAEVSFFLAIMVLILKVAKDLLRGPKYRKRF</sequence>
<keyword evidence="3" id="KW-1185">Reference proteome</keyword>
<evidence type="ECO:0000313" key="3">
    <source>
        <dbReference type="Proteomes" id="UP001190700"/>
    </source>
</evidence>
<dbReference type="Proteomes" id="UP001190700">
    <property type="component" value="Unassembled WGS sequence"/>
</dbReference>
<name>A0AAE0C6D2_9CHLO</name>
<protein>
    <submittedName>
        <fullName evidence="2">Uncharacterized protein</fullName>
    </submittedName>
</protein>
<comment type="caution">
    <text evidence="2">The sequence shown here is derived from an EMBL/GenBank/DDBJ whole genome shotgun (WGS) entry which is preliminary data.</text>
</comment>
<proteinExistence type="predicted"/>
<dbReference type="AlphaFoldDB" id="A0AAE0C6D2"/>
<evidence type="ECO:0000313" key="2">
    <source>
        <dbReference type="EMBL" id="KAK3248699.1"/>
    </source>
</evidence>
<feature type="region of interest" description="Disordered" evidence="1">
    <location>
        <begin position="1"/>
        <end position="26"/>
    </location>
</feature>
<dbReference type="EMBL" id="LGRX02027864">
    <property type="protein sequence ID" value="KAK3248699.1"/>
    <property type="molecule type" value="Genomic_DNA"/>
</dbReference>
<evidence type="ECO:0000256" key="1">
    <source>
        <dbReference type="SAM" id="MobiDB-lite"/>
    </source>
</evidence>
<organism evidence="2 3">
    <name type="scientific">Cymbomonas tetramitiformis</name>
    <dbReference type="NCBI Taxonomy" id="36881"/>
    <lineage>
        <taxon>Eukaryota</taxon>
        <taxon>Viridiplantae</taxon>
        <taxon>Chlorophyta</taxon>
        <taxon>Pyramimonadophyceae</taxon>
        <taxon>Pyramimonadales</taxon>
        <taxon>Pyramimonadaceae</taxon>
        <taxon>Cymbomonas</taxon>
    </lineage>
</organism>
<gene>
    <name evidence="2" type="ORF">CYMTET_41844</name>
</gene>